<dbReference type="OrthoDB" id="5058140at2"/>
<dbReference type="RefSeq" id="WP_110125395.1">
    <property type="nucleotide sequence ID" value="NZ_QHLY01000005.1"/>
</dbReference>
<organism evidence="2 3">
    <name type="scientific">Cryobacterium arcticum</name>
    <dbReference type="NCBI Taxonomy" id="670052"/>
    <lineage>
        <taxon>Bacteria</taxon>
        <taxon>Bacillati</taxon>
        <taxon>Actinomycetota</taxon>
        <taxon>Actinomycetes</taxon>
        <taxon>Micrococcales</taxon>
        <taxon>Microbacteriaceae</taxon>
        <taxon>Cryobacterium</taxon>
    </lineage>
</organism>
<evidence type="ECO:0000256" key="1">
    <source>
        <dbReference type="SAM" id="MobiDB-lite"/>
    </source>
</evidence>
<reference evidence="2 3" key="1">
    <citation type="submission" date="2018-05" db="EMBL/GenBank/DDBJ databases">
        <title>Genetic diversity of glacier-inhabiting Cryobacterium bacteria in China and description of Cryobacterium mengkeensis sp. nov. and Arthrobacter glacialis sp. nov.</title>
        <authorList>
            <person name="Liu Q."/>
            <person name="Xin Y.-H."/>
        </authorList>
    </citation>
    <scope>NUCLEOTIDE SEQUENCE [LARGE SCALE GENOMIC DNA]</scope>
    <source>
        <strain evidence="2 3">SK-1</strain>
    </source>
</reference>
<feature type="compositionally biased region" description="Polar residues" evidence="1">
    <location>
        <begin position="131"/>
        <end position="143"/>
    </location>
</feature>
<dbReference type="Proteomes" id="UP000246722">
    <property type="component" value="Unassembled WGS sequence"/>
</dbReference>
<feature type="compositionally biased region" description="Basic and acidic residues" evidence="1">
    <location>
        <begin position="91"/>
        <end position="113"/>
    </location>
</feature>
<feature type="region of interest" description="Disordered" evidence="1">
    <location>
        <begin position="91"/>
        <end position="201"/>
    </location>
</feature>
<dbReference type="EMBL" id="QHLY01000005">
    <property type="protein sequence ID" value="PXA71872.1"/>
    <property type="molecule type" value="Genomic_DNA"/>
</dbReference>
<sequence>MTDARLPEKYLMDRRIIRLSATDFRGYVMATLWSVSNRTDGAIHSDDLVLIPTFAGTTIATLVAAGLWNVNADGWTIADYENTQTSRHDLEVLENARRADREKKRRQRADTKGSRPTFAPTPGDDPGDVSRGTTQDRTGQDRQGQAEYLEPVEHNNAEHQPVPPEPVVNQQTGEVTGSDPVPARWESYVEDGKRKRRKVAA</sequence>
<accession>A0A318A0T0</accession>
<name>A0A318A0T0_9MICO</name>
<protein>
    <submittedName>
        <fullName evidence="2">Uncharacterized protein</fullName>
    </submittedName>
</protein>
<comment type="caution">
    <text evidence="2">The sequence shown here is derived from an EMBL/GenBank/DDBJ whole genome shotgun (WGS) entry which is preliminary data.</text>
</comment>
<dbReference type="AlphaFoldDB" id="A0A318A0T0"/>
<evidence type="ECO:0000313" key="3">
    <source>
        <dbReference type="Proteomes" id="UP000246722"/>
    </source>
</evidence>
<gene>
    <name evidence="2" type="ORF">CTB96_02825</name>
</gene>
<proteinExistence type="predicted"/>
<keyword evidence="3" id="KW-1185">Reference proteome</keyword>
<evidence type="ECO:0000313" key="2">
    <source>
        <dbReference type="EMBL" id="PXA71872.1"/>
    </source>
</evidence>